<dbReference type="SUPFAM" id="SSF47413">
    <property type="entry name" value="lambda repressor-like DNA-binding domains"/>
    <property type="match status" value="1"/>
</dbReference>
<dbReference type="RefSeq" id="WP_184451923.1">
    <property type="nucleotide sequence ID" value="NZ_JACHMK010000001.1"/>
</dbReference>
<dbReference type="PROSITE" id="PS50932">
    <property type="entry name" value="HTH_LACI_2"/>
    <property type="match status" value="1"/>
</dbReference>
<evidence type="ECO:0000313" key="6">
    <source>
        <dbReference type="Proteomes" id="UP000617426"/>
    </source>
</evidence>
<dbReference type="CDD" id="cd06267">
    <property type="entry name" value="PBP1_LacI_sugar_binding-like"/>
    <property type="match status" value="1"/>
</dbReference>
<sequence>MNPNPRSSRRPRATQEDVARAAGVSRGLVSLALNGGGRMSETTRRRILEEARRLDYRTNTAAAELASSRSRRLAVVVPYLDNPFFDLVLRALRRQASQEGYVLVALVSDLADRLEASTIDDVLSLRPEGLILPGTSMSEATLVDLARLVPLVVMDRTLDSGVVSVVRLDEADAARQIVEHLAEQGLSSIAYFSPSTERYEPLADERRASLELAAAHGGMEFAAHVCDGDARHALERAARDFAAPFGTVAYNDTLALDVHSAILAEGLRAGSDLALVSYDNSPLAQRREFSFSSIDQSVDLLASESIAALLRPEDAPPVSVTVPATLVVRSSSLMITASEESERGAGVPPARVHPVD</sequence>
<dbReference type="InterPro" id="IPR028082">
    <property type="entry name" value="Peripla_BP_I"/>
</dbReference>
<dbReference type="GO" id="GO:0003700">
    <property type="term" value="F:DNA-binding transcription factor activity"/>
    <property type="evidence" value="ECO:0007669"/>
    <property type="project" value="TreeGrafter"/>
</dbReference>
<dbReference type="PANTHER" id="PTHR30146">
    <property type="entry name" value="LACI-RELATED TRANSCRIPTIONAL REPRESSOR"/>
    <property type="match status" value="1"/>
</dbReference>
<gene>
    <name evidence="5" type="ORF">HD592_000700</name>
</gene>
<dbReference type="Gene3D" id="1.10.260.40">
    <property type="entry name" value="lambda repressor-like DNA-binding domains"/>
    <property type="match status" value="1"/>
</dbReference>
<dbReference type="InterPro" id="IPR010982">
    <property type="entry name" value="Lambda_DNA-bd_dom_sf"/>
</dbReference>
<evidence type="ECO:0000259" key="4">
    <source>
        <dbReference type="PROSITE" id="PS50932"/>
    </source>
</evidence>
<comment type="caution">
    <text evidence="5">The sequence shown here is derived from an EMBL/GenBank/DDBJ whole genome shotgun (WGS) entry which is preliminary data.</text>
</comment>
<dbReference type="Pfam" id="PF00356">
    <property type="entry name" value="LacI"/>
    <property type="match status" value="1"/>
</dbReference>
<dbReference type="SMART" id="SM00354">
    <property type="entry name" value="HTH_LACI"/>
    <property type="match status" value="1"/>
</dbReference>
<feature type="domain" description="HTH lacI-type" evidence="4">
    <location>
        <begin position="13"/>
        <end position="67"/>
    </location>
</feature>
<dbReference type="GO" id="GO:0000976">
    <property type="term" value="F:transcription cis-regulatory region binding"/>
    <property type="evidence" value="ECO:0007669"/>
    <property type="project" value="TreeGrafter"/>
</dbReference>
<proteinExistence type="predicted"/>
<protein>
    <submittedName>
        <fullName evidence="5">LacI family transcriptional regulator</fullName>
    </submittedName>
</protein>
<dbReference type="EMBL" id="JACHMK010000001">
    <property type="protein sequence ID" value="MBB6334135.1"/>
    <property type="molecule type" value="Genomic_DNA"/>
</dbReference>
<keyword evidence="3" id="KW-0804">Transcription</keyword>
<dbReference type="SUPFAM" id="SSF53822">
    <property type="entry name" value="Periplasmic binding protein-like I"/>
    <property type="match status" value="1"/>
</dbReference>
<organism evidence="5 6">
    <name type="scientific">Schaalia hyovaginalis</name>
    <dbReference type="NCBI Taxonomy" id="29316"/>
    <lineage>
        <taxon>Bacteria</taxon>
        <taxon>Bacillati</taxon>
        <taxon>Actinomycetota</taxon>
        <taxon>Actinomycetes</taxon>
        <taxon>Actinomycetales</taxon>
        <taxon>Actinomycetaceae</taxon>
        <taxon>Schaalia</taxon>
    </lineage>
</organism>
<name>A0A923E4R2_9ACTO</name>
<keyword evidence="2" id="KW-0238">DNA-binding</keyword>
<dbReference type="AlphaFoldDB" id="A0A923E4R2"/>
<dbReference type="CDD" id="cd01392">
    <property type="entry name" value="HTH_LacI"/>
    <property type="match status" value="1"/>
</dbReference>
<dbReference type="Proteomes" id="UP000617426">
    <property type="component" value="Unassembled WGS sequence"/>
</dbReference>
<evidence type="ECO:0000256" key="1">
    <source>
        <dbReference type="ARBA" id="ARBA00023015"/>
    </source>
</evidence>
<evidence type="ECO:0000256" key="2">
    <source>
        <dbReference type="ARBA" id="ARBA00023125"/>
    </source>
</evidence>
<dbReference type="Pfam" id="PF13377">
    <property type="entry name" value="Peripla_BP_3"/>
    <property type="match status" value="1"/>
</dbReference>
<evidence type="ECO:0000256" key="3">
    <source>
        <dbReference type="ARBA" id="ARBA00023163"/>
    </source>
</evidence>
<dbReference type="InterPro" id="IPR046335">
    <property type="entry name" value="LacI/GalR-like_sensor"/>
</dbReference>
<keyword evidence="1" id="KW-0805">Transcription regulation</keyword>
<dbReference type="Gene3D" id="3.40.50.2300">
    <property type="match status" value="2"/>
</dbReference>
<reference evidence="5" key="1">
    <citation type="submission" date="2020-08" db="EMBL/GenBank/DDBJ databases">
        <title>Sequencing the genomes of 1000 actinobacteria strains.</title>
        <authorList>
            <person name="Klenk H.-P."/>
        </authorList>
    </citation>
    <scope>NUCLEOTIDE SEQUENCE</scope>
    <source>
        <strain evidence="5">DSM 10695</strain>
    </source>
</reference>
<evidence type="ECO:0000313" key="5">
    <source>
        <dbReference type="EMBL" id="MBB6334135.1"/>
    </source>
</evidence>
<dbReference type="PANTHER" id="PTHR30146:SF109">
    <property type="entry name" value="HTH-TYPE TRANSCRIPTIONAL REGULATOR GALS"/>
    <property type="match status" value="1"/>
</dbReference>
<keyword evidence="6" id="KW-1185">Reference proteome</keyword>
<dbReference type="InterPro" id="IPR000843">
    <property type="entry name" value="HTH_LacI"/>
</dbReference>
<accession>A0A923E4R2</accession>